<evidence type="ECO:0000313" key="3">
    <source>
        <dbReference type="Proteomes" id="UP001234178"/>
    </source>
</evidence>
<evidence type="ECO:0000313" key="2">
    <source>
        <dbReference type="EMBL" id="KAK4027954.1"/>
    </source>
</evidence>
<proteinExistence type="predicted"/>
<dbReference type="EMBL" id="JAOYFB010000038">
    <property type="protein sequence ID" value="KAK4027954.1"/>
    <property type="molecule type" value="Genomic_DNA"/>
</dbReference>
<dbReference type="SMART" id="SM00225">
    <property type="entry name" value="BTB"/>
    <property type="match status" value="2"/>
</dbReference>
<dbReference type="InterPro" id="IPR000210">
    <property type="entry name" value="BTB/POZ_dom"/>
</dbReference>
<gene>
    <name evidence="2" type="ORF">OUZ56_017094</name>
</gene>
<evidence type="ECO:0000259" key="1">
    <source>
        <dbReference type="PROSITE" id="PS50097"/>
    </source>
</evidence>
<dbReference type="PANTHER" id="PTHR24413">
    <property type="entry name" value="SPECKLE-TYPE POZ PROTEIN"/>
    <property type="match status" value="1"/>
</dbReference>
<reference evidence="2 3" key="1">
    <citation type="journal article" date="2023" name="Nucleic Acids Res.">
        <title>The hologenome of Daphnia magna reveals possible DNA methylation and microbiome-mediated evolution of the host genome.</title>
        <authorList>
            <person name="Chaturvedi A."/>
            <person name="Li X."/>
            <person name="Dhandapani V."/>
            <person name="Marshall H."/>
            <person name="Kissane S."/>
            <person name="Cuenca-Cambronero M."/>
            <person name="Asole G."/>
            <person name="Calvet F."/>
            <person name="Ruiz-Romero M."/>
            <person name="Marangio P."/>
            <person name="Guigo R."/>
            <person name="Rago D."/>
            <person name="Mirbahai L."/>
            <person name="Eastwood N."/>
            <person name="Colbourne J.K."/>
            <person name="Zhou J."/>
            <person name="Mallon E."/>
            <person name="Orsini L."/>
        </authorList>
    </citation>
    <scope>NUCLEOTIDE SEQUENCE [LARGE SCALE GENOMIC DNA]</scope>
    <source>
        <strain evidence="2">LRV0_1</strain>
    </source>
</reference>
<accession>A0ABR0AS71</accession>
<organism evidence="2 3">
    <name type="scientific">Daphnia magna</name>
    <dbReference type="NCBI Taxonomy" id="35525"/>
    <lineage>
        <taxon>Eukaryota</taxon>
        <taxon>Metazoa</taxon>
        <taxon>Ecdysozoa</taxon>
        <taxon>Arthropoda</taxon>
        <taxon>Crustacea</taxon>
        <taxon>Branchiopoda</taxon>
        <taxon>Diplostraca</taxon>
        <taxon>Cladocera</taxon>
        <taxon>Anomopoda</taxon>
        <taxon>Daphniidae</taxon>
        <taxon>Daphnia</taxon>
    </lineage>
</organism>
<name>A0ABR0AS71_9CRUS</name>
<keyword evidence="3" id="KW-1185">Reference proteome</keyword>
<dbReference type="Gene3D" id="1.25.40.420">
    <property type="match status" value="1"/>
</dbReference>
<dbReference type="PROSITE" id="PS50097">
    <property type="entry name" value="BTB"/>
    <property type="match status" value="2"/>
</dbReference>
<feature type="domain" description="BTB" evidence="1">
    <location>
        <begin position="197"/>
        <end position="268"/>
    </location>
</feature>
<protein>
    <recommendedName>
        <fullName evidence="1">BTB domain-containing protein</fullName>
    </recommendedName>
</protein>
<dbReference type="InterPro" id="IPR011333">
    <property type="entry name" value="SKP1/BTB/POZ_sf"/>
</dbReference>
<sequence>MSEKKSVLLEASTKMASLSDSDVSSSISVNVPSDVQVTALSDGLYHIKWVFDISSIENARGSQETTFRLDQYSSAFYKLTLKYYKQDPEPDQCECSPDTQFMMNLKLKREACPTSQGLISMDGRDQSAAVWARVGRCQKIILDQLPYIVWKSETFPVIPDWDATEIPCQFWIKFYQSVGEINAHRQFTNLYVNQLNCDVTFSFDEINEDEPIGGHVFLLSARSSIFAAMFHGEMQETSTRKVCIKDIKPDIFKQLLHYIYSGRTSTKLSEENAQPLFVAADMYDIEDLKDECVQFLLTCIKLENAINLIKFWIKFYQSVGEINAHRQFTNLYVNQLNCDVTFSFDEINEDEPIGGHVFLLSARSSIFAAMFHGEMQETSTRKVCIKDIKPDIFKQLLHYIYSGRTSTKLSEENAQPLFVAADMYDIEDLKDECVQFLLTCIKLENAINLMAWAHVHAVDSLKEAALAFVASHGKEICKQDDWERLIKNYPDLCLLATRSMWK</sequence>
<comment type="caution">
    <text evidence="2">The sequence shown here is derived from an EMBL/GenBank/DDBJ whole genome shotgun (WGS) entry which is preliminary data.</text>
</comment>
<dbReference type="Pfam" id="PF00651">
    <property type="entry name" value="BTB"/>
    <property type="match status" value="2"/>
</dbReference>
<dbReference type="Gene3D" id="3.30.710.10">
    <property type="entry name" value="Potassium Channel Kv1.1, Chain A"/>
    <property type="match status" value="2"/>
</dbReference>
<feature type="domain" description="BTB" evidence="1">
    <location>
        <begin position="338"/>
        <end position="409"/>
    </location>
</feature>
<dbReference type="Proteomes" id="UP001234178">
    <property type="component" value="Unassembled WGS sequence"/>
</dbReference>
<dbReference type="SUPFAM" id="SSF54695">
    <property type="entry name" value="POZ domain"/>
    <property type="match status" value="2"/>
</dbReference>